<dbReference type="EMBL" id="PXZO01000021">
    <property type="protein sequence ID" value="PSK10379.1"/>
    <property type="molecule type" value="Genomic_DNA"/>
</dbReference>
<gene>
    <name evidence="1" type="ORF">C7R92_13285</name>
</gene>
<organism evidence="1 2">
    <name type="scientific">Brevibacillus porteri</name>
    <dbReference type="NCBI Taxonomy" id="2126350"/>
    <lineage>
        <taxon>Bacteria</taxon>
        <taxon>Bacillati</taxon>
        <taxon>Bacillota</taxon>
        <taxon>Bacilli</taxon>
        <taxon>Bacillales</taxon>
        <taxon>Paenibacillaceae</taxon>
        <taxon>Brevibacillus</taxon>
    </lineage>
</organism>
<comment type="caution">
    <text evidence="1">The sequence shown here is derived from an EMBL/GenBank/DDBJ whole genome shotgun (WGS) entry which is preliminary data.</text>
</comment>
<accession>A0ABX5FQM2</accession>
<protein>
    <submittedName>
        <fullName evidence="1">Uncharacterized protein</fullName>
    </submittedName>
</protein>
<reference evidence="1 2" key="1">
    <citation type="submission" date="2018-03" db="EMBL/GenBank/DDBJ databases">
        <title>Brevisbacillus phylogenomics.</title>
        <authorList>
            <person name="Dunlap C."/>
        </authorList>
    </citation>
    <scope>NUCLEOTIDE SEQUENCE [LARGE SCALE GENOMIC DNA]</scope>
    <source>
        <strain evidence="1 2">NRRL B-41110</strain>
    </source>
</reference>
<keyword evidence="2" id="KW-1185">Reference proteome</keyword>
<dbReference type="Proteomes" id="UP000241645">
    <property type="component" value="Unassembled WGS sequence"/>
</dbReference>
<proteinExistence type="predicted"/>
<name>A0ABX5FQM2_9BACL</name>
<evidence type="ECO:0000313" key="1">
    <source>
        <dbReference type="EMBL" id="PSK10379.1"/>
    </source>
</evidence>
<evidence type="ECO:0000313" key="2">
    <source>
        <dbReference type="Proteomes" id="UP000241645"/>
    </source>
</evidence>
<sequence>MKARLIILIAANSAFDEDITIPPARHVQLLGLGPWVLGDGALSNFVSTVPRNVTIQTSQAAENVYIIPNPTTLDVRPVTVIGTFDNGTSVSTHTNYTNGAIISGNISFTTLNPPDPFTTIEFQLLNTQVVGSIIQAGHQGILNTYMYGSLIHDMTHTGLRIQRMVDSRSDGIINVAGYSNITSTYINGNVTVNSAFSDVRPTGIFSSQFGSITWNGPLTLDTSSNYYFNLFATLGSGTKTVLFDNT</sequence>